<keyword evidence="2" id="KW-1185">Reference proteome</keyword>
<sequence length="179" mass="21279">MNKVTEKFFFMKISPKGVKSRDPIGVVPQMINPNLIYSLQFLNRDFLTINDPLHTWIDQPSCIRNFSKADDLYDFSAICYRPTQKNQGCQYEQQITKTSSYTQRVNPGSSKISWYSILKIDKYDVVKIILERYLCRTIWTFRIDKKGFTEVGRIVSDYIDFYQHFPIRLGYRMIFVDKH</sequence>
<name>A0A3M7PWD1_BRAPC</name>
<comment type="caution">
    <text evidence="1">The sequence shown here is derived from an EMBL/GenBank/DDBJ whole genome shotgun (WGS) entry which is preliminary data.</text>
</comment>
<dbReference type="AlphaFoldDB" id="A0A3M7PWD1"/>
<dbReference type="Proteomes" id="UP000276133">
    <property type="component" value="Unassembled WGS sequence"/>
</dbReference>
<proteinExistence type="predicted"/>
<evidence type="ECO:0000313" key="2">
    <source>
        <dbReference type="Proteomes" id="UP000276133"/>
    </source>
</evidence>
<protein>
    <submittedName>
        <fullName evidence="1">Uncharacterized protein</fullName>
    </submittedName>
</protein>
<evidence type="ECO:0000313" key="1">
    <source>
        <dbReference type="EMBL" id="RNA03333.1"/>
    </source>
</evidence>
<gene>
    <name evidence="1" type="ORF">BpHYR1_033352</name>
</gene>
<reference evidence="1 2" key="1">
    <citation type="journal article" date="2018" name="Sci. Rep.">
        <title>Genomic signatures of local adaptation to the degree of environmental predictability in rotifers.</title>
        <authorList>
            <person name="Franch-Gras L."/>
            <person name="Hahn C."/>
            <person name="Garcia-Roger E.M."/>
            <person name="Carmona M.J."/>
            <person name="Serra M."/>
            <person name="Gomez A."/>
        </authorList>
    </citation>
    <scope>NUCLEOTIDE SEQUENCE [LARGE SCALE GENOMIC DNA]</scope>
    <source>
        <strain evidence="1">HYR1</strain>
    </source>
</reference>
<dbReference type="EMBL" id="REGN01008533">
    <property type="protein sequence ID" value="RNA03333.1"/>
    <property type="molecule type" value="Genomic_DNA"/>
</dbReference>
<organism evidence="1 2">
    <name type="scientific">Brachionus plicatilis</name>
    <name type="common">Marine rotifer</name>
    <name type="synonym">Brachionus muelleri</name>
    <dbReference type="NCBI Taxonomy" id="10195"/>
    <lineage>
        <taxon>Eukaryota</taxon>
        <taxon>Metazoa</taxon>
        <taxon>Spiralia</taxon>
        <taxon>Gnathifera</taxon>
        <taxon>Rotifera</taxon>
        <taxon>Eurotatoria</taxon>
        <taxon>Monogononta</taxon>
        <taxon>Pseudotrocha</taxon>
        <taxon>Ploima</taxon>
        <taxon>Brachionidae</taxon>
        <taxon>Brachionus</taxon>
    </lineage>
</organism>
<accession>A0A3M7PWD1</accession>